<dbReference type="EMBL" id="VWXL01000052">
    <property type="protein sequence ID" value="MVB11063.1"/>
    <property type="molecule type" value="Genomic_DNA"/>
</dbReference>
<proteinExistence type="predicted"/>
<sequence>MQTIIDGKLYDTDTATLVASSWREEIFRTRRGNWFKRVRALCSENFVLEKMNDAEAKRAVGILSPKSYETYFGRPEEA</sequence>
<name>A0A6N8I0I2_9FIRM</name>
<dbReference type="RefSeq" id="WP_156990397.1">
    <property type="nucleotide sequence ID" value="NZ_VWXL01000052.1"/>
</dbReference>
<gene>
    <name evidence="1" type="ORF">CAFE_17650</name>
</gene>
<keyword evidence="2" id="KW-1185">Reference proteome</keyword>
<dbReference type="OrthoDB" id="3192583at2"/>
<protein>
    <submittedName>
        <fullName evidence="1">Uncharacterized protein</fullName>
    </submittedName>
</protein>
<organism evidence="1 2">
    <name type="scientific">Caproicibacter fermentans</name>
    <dbReference type="NCBI Taxonomy" id="2576756"/>
    <lineage>
        <taxon>Bacteria</taxon>
        <taxon>Bacillati</taxon>
        <taxon>Bacillota</taxon>
        <taxon>Clostridia</taxon>
        <taxon>Eubacteriales</taxon>
        <taxon>Acutalibacteraceae</taxon>
        <taxon>Caproicibacter</taxon>
    </lineage>
</organism>
<dbReference type="AlphaFoldDB" id="A0A6N8I0I2"/>
<dbReference type="Proteomes" id="UP000469440">
    <property type="component" value="Unassembled WGS sequence"/>
</dbReference>
<evidence type="ECO:0000313" key="2">
    <source>
        <dbReference type="Proteomes" id="UP000469440"/>
    </source>
</evidence>
<evidence type="ECO:0000313" key="1">
    <source>
        <dbReference type="EMBL" id="MVB11063.1"/>
    </source>
</evidence>
<comment type="caution">
    <text evidence="1">The sequence shown here is derived from an EMBL/GenBank/DDBJ whole genome shotgun (WGS) entry which is preliminary data.</text>
</comment>
<reference evidence="1 2" key="1">
    <citation type="submission" date="2019-09" db="EMBL/GenBank/DDBJ databases">
        <title>Genome sequence of Clostridium sp. EA1.</title>
        <authorList>
            <person name="Poehlein A."/>
            <person name="Bengelsdorf F.R."/>
            <person name="Daniel R."/>
        </authorList>
    </citation>
    <scope>NUCLEOTIDE SEQUENCE [LARGE SCALE GENOMIC DNA]</scope>
    <source>
        <strain evidence="1 2">EA1</strain>
    </source>
</reference>
<accession>A0A6N8I0I2</accession>